<keyword evidence="4 10" id="KW-0227">DNA damage</keyword>
<reference evidence="16" key="1">
    <citation type="submission" date="2021-02" db="EMBL/GenBank/DDBJ databases">
        <authorList>
            <person name="Nowell W R."/>
        </authorList>
    </citation>
    <scope>NUCLEOTIDE SEQUENCE</scope>
</reference>
<gene>
    <name evidence="16" type="ORF">EDS130_LOCUS4268</name>
</gene>
<evidence type="ECO:0000256" key="5">
    <source>
        <dbReference type="ARBA" id="ARBA00023015"/>
    </source>
</evidence>
<accession>A0A813S329</accession>
<dbReference type="GO" id="GO:0006281">
    <property type="term" value="P:DNA repair"/>
    <property type="evidence" value="ECO:0007669"/>
    <property type="project" value="UniProtKB-UniRule"/>
</dbReference>
<evidence type="ECO:0000256" key="9">
    <source>
        <dbReference type="ARBA" id="ARBA00023242"/>
    </source>
</evidence>
<dbReference type="EMBL" id="CAJNOJ010000011">
    <property type="protein sequence ID" value="CAF0789447.1"/>
    <property type="molecule type" value="Genomic_DNA"/>
</dbReference>
<keyword evidence="12" id="KW-0732">Signal</keyword>
<evidence type="ECO:0000256" key="10">
    <source>
        <dbReference type="RuleBase" id="RU367052"/>
    </source>
</evidence>
<keyword evidence="2 10" id="KW-0158">Chromosome</keyword>
<evidence type="ECO:0000256" key="2">
    <source>
        <dbReference type="ARBA" id="ARBA00022454"/>
    </source>
</evidence>
<dbReference type="Pfam" id="PF21091">
    <property type="entry name" value="SPT16_C"/>
    <property type="match status" value="1"/>
</dbReference>
<dbReference type="InterPro" id="IPR048969">
    <property type="entry name" value="FACT_SPT16_C"/>
</dbReference>
<evidence type="ECO:0000259" key="14">
    <source>
        <dbReference type="SMART" id="SM01286"/>
    </source>
</evidence>
<dbReference type="PANTHER" id="PTHR13980">
    <property type="entry name" value="CDC68 RELATED"/>
    <property type="match status" value="1"/>
</dbReference>
<dbReference type="InterPro" id="IPR029148">
    <property type="entry name" value="FACT-SPT16_Nlobe"/>
</dbReference>
<dbReference type="PANTHER" id="PTHR13980:SF15">
    <property type="entry name" value="FACT COMPLEX SUBUNIT SPT16"/>
    <property type="match status" value="1"/>
</dbReference>
<dbReference type="GO" id="GO:0006260">
    <property type="term" value="P:DNA replication"/>
    <property type="evidence" value="ECO:0007669"/>
    <property type="project" value="UniProtKB-KW"/>
</dbReference>
<dbReference type="Pfam" id="PF00557">
    <property type="entry name" value="Peptidase_M24"/>
    <property type="match status" value="1"/>
</dbReference>
<feature type="compositionally biased region" description="Basic and acidic residues" evidence="11">
    <location>
        <begin position="1426"/>
        <end position="1443"/>
    </location>
</feature>
<feature type="domain" description="FACT complex subunit SPT16 N-terminal lobe" evidence="13">
    <location>
        <begin position="428"/>
        <end position="598"/>
    </location>
</feature>
<dbReference type="InterPro" id="IPR056595">
    <property type="entry name" value="Fact-SPT16_PH"/>
</dbReference>
<protein>
    <recommendedName>
        <fullName evidence="10">FACT complex subunit</fullName>
    </recommendedName>
</protein>
<feature type="domain" description="Histone chaperone RTT106/FACT complex subunit SPT16-like middle" evidence="15">
    <location>
        <begin position="1229"/>
        <end position="1319"/>
    </location>
</feature>
<evidence type="ECO:0000256" key="12">
    <source>
        <dbReference type="SAM" id="SignalP"/>
    </source>
</evidence>
<evidence type="ECO:0000313" key="16">
    <source>
        <dbReference type="EMBL" id="CAF0789447.1"/>
    </source>
</evidence>
<dbReference type="InterPro" id="IPR029149">
    <property type="entry name" value="Creatin/AminoP/Spt16_N"/>
</dbReference>
<evidence type="ECO:0000256" key="3">
    <source>
        <dbReference type="ARBA" id="ARBA00022705"/>
    </source>
</evidence>
<keyword evidence="5 10" id="KW-0805">Transcription regulation</keyword>
<feature type="compositionally biased region" description="Acidic residues" evidence="11">
    <location>
        <begin position="1362"/>
        <end position="1414"/>
    </location>
</feature>
<dbReference type="Pfam" id="PF24824">
    <property type="entry name" value="PH_SPT16"/>
    <property type="match status" value="1"/>
</dbReference>
<dbReference type="Proteomes" id="UP000663852">
    <property type="component" value="Unassembled WGS sequence"/>
</dbReference>
<dbReference type="InterPro" id="IPR036005">
    <property type="entry name" value="Creatinase/aminopeptidase-like"/>
</dbReference>
<dbReference type="Gene3D" id="3.40.350.10">
    <property type="entry name" value="Creatinase/prolidase N-terminal domain"/>
    <property type="match status" value="1"/>
</dbReference>
<feature type="compositionally biased region" description="Basic and acidic residues" evidence="11">
    <location>
        <begin position="885"/>
        <end position="902"/>
    </location>
</feature>
<evidence type="ECO:0000256" key="6">
    <source>
        <dbReference type="ARBA" id="ARBA00023054"/>
    </source>
</evidence>
<keyword evidence="3 10" id="KW-0235">DNA replication</keyword>
<evidence type="ECO:0000256" key="1">
    <source>
        <dbReference type="ARBA" id="ARBA00010779"/>
    </source>
</evidence>
<dbReference type="SUPFAM" id="SSF55920">
    <property type="entry name" value="Creatinase/aminopeptidase"/>
    <property type="match status" value="1"/>
</dbReference>
<evidence type="ECO:0000256" key="11">
    <source>
        <dbReference type="SAM" id="MobiDB-lite"/>
    </source>
</evidence>
<comment type="subunit">
    <text evidence="10">Component of the FACT complex.</text>
</comment>
<dbReference type="Pfam" id="PF08512">
    <property type="entry name" value="Rttp106-like_middle"/>
    <property type="match status" value="1"/>
</dbReference>
<dbReference type="SMART" id="SM01287">
    <property type="entry name" value="Rtt106"/>
    <property type="match status" value="1"/>
</dbReference>
<evidence type="ECO:0000259" key="15">
    <source>
        <dbReference type="SMART" id="SM01287"/>
    </source>
</evidence>
<comment type="caution">
    <text evidence="16">The sequence shown here is derived from an EMBL/GenBank/DDBJ whole genome shotgun (WGS) entry which is preliminary data.</text>
</comment>
<keyword evidence="9 10" id="KW-0539">Nucleus</keyword>
<evidence type="ECO:0000256" key="7">
    <source>
        <dbReference type="ARBA" id="ARBA00023163"/>
    </source>
</evidence>
<dbReference type="CDD" id="cd01091">
    <property type="entry name" value="CDC68-like"/>
    <property type="match status" value="1"/>
</dbReference>
<dbReference type="FunFam" id="3.90.230.10:FF:000005">
    <property type="entry name" value="FACT complex subunit spt16"/>
    <property type="match status" value="1"/>
</dbReference>
<organism evidence="16 17">
    <name type="scientific">Adineta ricciae</name>
    <name type="common">Rotifer</name>
    <dbReference type="NCBI Taxonomy" id="249248"/>
    <lineage>
        <taxon>Eukaryota</taxon>
        <taxon>Metazoa</taxon>
        <taxon>Spiralia</taxon>
        <taxon>Gnathifera</taxon>
        <taxon>Rotifera</taxon>
        <taxon>Eurotatoria</taxon>
        <taxon>Bdelloidea</taxon>
        <taxon>Adinetida</taxon>
        <taxon>Adinetidae</taxon>
        <taxon>Adineta</taxon>
    </lineage>
</organism>
<evidence type="ECO:0000259" key="13">
    <source>
        <dbReference type="SMART" id="SM01285"/>
    </source>
</evidence>
<comment type="subcellular location">
    <subcellularLocation>
        <location evidence="10">Nucleus</location>
    </subcellularLocation>
    <subcellularLocation>
        <location evidence="10">Chromosome</location>
    </subcellularLocation>
</comment>
<dbReference type="Gene3D" id="3.90.230.10">
    <property type="entry name" value="Creatinase/methionine aminopeptidase superfamily"/>
    <property type="match status" value="1"/>
</dbReference>
<feature type="region of interest" description="Disordered" evidence="11">
    <location>
        <begin position="868"/>
        <end position="902"/>
    </location>
</feature>
<dbReference type="InterPro" id="IPR013719">
    <property type="entry name" value="RTT106/SPT16-like_middle_dom"/>
</dbReference>
<keyword evidence="7 10" id="KW-0804">Transcription</keyword>
<feature type="region of interest" description="Disordered" evidence="11">
    <location>
        <begin position="1350"/>
        <end position="1479"/>
    </location>
</feature>
<dbReference type="SMART" id="SM01285">
    <property type="entry name" value="FACT-Spt16_Nlob"/>
    <property type="match status" value="1"/>
</dbReference>
<dbReference type="InterPro" id="IPR033825">
    <property type="entry name" value="Spt16_M24"/>
</dbReference>
<dbReference type="GO" id="GO:0035101">
    <property type="term" value="C:FACT complex"/>
    <property type="evidence" value="ECO:0007669"/>
    <property type="project" value="UniProtKB-UniRule"/>
</dbReference>
<evidence type="ECO:0000313" key="17">
    <source>
        <dbReference type="Proteomes" id="UP000663852"/>
    </source>
</evidence>
<dbReference type="GO" id="GO:0032786">
    <property type="term" value="P:positive regulation of DNA-templated transcription, elongation"/>
    <property type="evidence" value="ECO:0007669"/>
    <property type="project" value="UniProtKB-ARBA"/>
</dbReference>
<name>A0A813S329_ADIRI</name>
<dbReference type="FunFam" id="2.30.29.30:FF:000017">
    <property type="entry name" value="FACT complex subunit SPT16"/>
    <property type="match status" value="1"/>
</dbReference>
<comment type="similarity">
    <text evidence="1 10">Belongs to the peptidase M24 family. SPT16 subfamily.</text>
</comment>
<proteinExistence type="inferred from homology"/>
<dbReference type="FunFam" id="2.30.29.210:FF:000001">
    <property type="entry name" value="FACT complex subunit spt16"/>
    <property type="match status" value="1"/>
</dbReference>
<dbReference type="FunFam" id="2.30.29.150:FF:000003">
    <property type="entry name" value="FACT complex subunit SPT16"/>
    <property type="match status" value="1"/>
</dbReference>
<dbReference type="Pfam" id="PF14826">
    <property type="entry name" value="FACT-Spt16_Nlob"/>
    <property type="match status" value="1"/>
</dbReference>
<feature type="compositionally biased region" description="Basic residues" evidence="11">
    <location>
        <begin position="1444"/>
        <end position="1466"/>
    </location>
</feature>
<comment type="function">
    <text evidence="10">Component of the FACT complex, a general chromatin factor that acts to reorganize nucleosomes. The FACT complex is involved in multiple processes that require DNA as a template such as mRNA elongation, DNA replication and DNA repair. During transcription elongation the FACT complex acts as a histone chaperone that both destabilizes and restores nucleosomal structure. It facilitates the passage of RNA polymerase II and transcription by promoting the dissociation of one histone H2A-H2B dimer from the nucleosome, then subsequently promotes the reestablishment of the nucleosome following the passage of RNA polymerase II.</text>
</comment>
<dbReference type="GO" id="GO:0006368">
    <property type="term" value="P:transcription elongation by RNA polymerase II"/>
    <property type="evidence" value="ECO:0007669"/>
    <property type="project" value="TreeGrafter"/>
</dbReference>
<dbReference type="GO" id="GO:0031491">
    <property type="term" value="F:nucleosome binding"/>
    <property type="evidence" value="ECO:0007669"/>
    <property type="project" value="TreeGrafter"/>
</dbReference>
<dbReference type="Gene3D" id="2.30.29.150">
    <property type="match status" value="1"/>
</dbReference>
<dbReference type="Gene3D" id="2.30.29.210">
    <property type="entry name" value="FACT complex subunit Spt16p/Cdc68p"/>
    <property type="match status" value="1"/>
</dbReference>
<dbReference type="InterPro" id="IPR000994">
    <property type="entry name" value="Pept_M24"/>
</dbReference>
<dbReference type="InterPro" id="IPR011993">
    <property type="entry name" value="PH-like_dom_sf"/>
</dbReference>
<dbReference type="Gene3D" id="2.30.29.30">
    <property type="entry name" value="Pleckstrin-homology domain (PH domain)/Phosphotyrosine-binding domain (PTB)"/>
    <property type="match status" value="1"/>
</dbReference>
<feature type="domain" description="FACT complex subunit SPT16 middle" evidence="14">
    <location>
        <begin position="956"/>
        <end position="1112"/>
    </location>
</feature>
<feature type="chain" id="PRO_5032932092" description="FACT complex subunit" evidence="12">
    <location>
        <begin position="23"/>
        <end position="1479"/>
    </location>
</feature>
<dbReference type="OrthoDB" id="10251642at2759"/>
<dbReference type="InterPro" id="IPR040258">
    <property type="entry name" value="Spt16"/>
</dbReference>
<keyword evidence="6" id="KW-0175">Coiled coil</keyword>
<dbReference type="SMART" id="SM01286">
    <property type="entry name" value="SPT16"/>
    <property type="match status" value="1"/>
</dbReference>
<dbReference type="Pfam" id="PF08644">
    <property type="entry name" value="SPT16"/>
    <property type="match status" value="1"/>
</dbReference>
<keyword evidence="8 10" id="KW-0234">DNA repair</keyword>
<evidence type="ECO:0000256" key="8">
    <source>
        <dbReference type="ARBA" id="ARBA00023204"/>
    </source>
</evidence>
<sequence>MVLPLHFNQTVLMFFAPWILNACKDSNNNAIKPIKPIKPISNCAFTMCTMVFLVCPDGTPAPVPVGGCCPSLSACKNTGVASRSNPLGSLGSLLSGSNLLQSLTSATHGTDLGTVLSIVNLLNNVHQLSNDIHQIPHLINQTLASILNSTGQVSQIVVDQLIGAVSGTAHQSRNNLLGALGQNAGLLSTISHLLPQGTSISSILSILSLLNNVNQLNNDIHQIPVLLNQTLTTLVGGAGQATQIIVDQLIGLVTPHATNSRNNLLGALGQNAGLLSTISHLLPQGTSISSILSILSLLNNVNQLNNDIHQIPVLLNQTLTTLVGGAGQATQIIVDQLIGLVTPHVQPTSRNNILGALVLSLLNLLNNVNALNTDLHQIPAVLQETLQNILNVCHRIGRTLICISANDEIVLLCVCHCCCYEMPSDVVIDGARCLERIRRLYSIWRNNEGDDAAASDNDALHSADAIVIIRGQKEDDFAYSKSAAMQTWLFGYEMHDVLVVFCQDAVIIFAGSKKINYLKQIESEHNNKENAPRNFNFITRKDNDEKNFDEIIEQIKQSHQGKTLGIFSKDKMEGPFCEQWENCLSQHSFTRVDISSSIGYLLAVKDNEELGLIRKACEITGKLYSKHLKDQIINIVDSERKVKHSKLSEGLESALSDEKYVSSNDANYVEMCYPAIVQSGGNYNLKFSASVDKNPLHYGGSSIVCAFGTRYKSYCSNLVRTLLVNPSEQMKKTYSFLLECEELIIRELKDDVPLCDVYKTVREKVEKEQPDLVNKMTSNLGTALGIEFRESTIAITSKCTARAKKGMTFQVSIGFSALDNIDGKDEQSKIYALFIGDTVVVNENEPCSILTSSKKDINHIAIILKDDGTQDGDVDETPPIVPRRAAAEKNRTDPNVPEESRQEYQKMLLRRLNERAEVRLTSQGDKVSSEKARKVNNSYKSEGQLPQDPDIQDLKLYMDKRYETLILPINGTPTPFHISTIKNVSLAVEGEYIYLRINFFHPGGIGKQADTIDKENVYIKELTYRASNEKKDDVVPASNNLSHVHKLILEIQKKYKDQELERKQMEGVVKQDALALNPSKTNPKLKDLFIRPSLANKKINGTLEAHTNGFRYTSVRGDKIDILYSNVAHAFYQPCDNEMIVLIHFHLKHAIVFGKRKQTDVQFYTEVGELTTDLGKHRNMHDKDDILAEQAERDLRNKLKGAFQSFIDKVTQQKNFPFEFEIPFRPLGFHGTPHRSMVLILPTTSCVVQLTEWPPFVVVLDEVELVHFERVHFQLKNFDMVFIMKDYTKKTQAIQAIPMAELDPIKNWLNSCDICYTEGPQSLNWAKIMKTITDDLSGFFAQGGWTFLESDSSTEGGGGHDEDSDVEEDDYDPDEDDSEEEGSESEYSGEEDDDEDFAEDDSDSNESDNLGSDEESGKSWSELEEEARKADAEKLEYDSDNGGRNKKKGASASKKRSPVQSKKRPAHSPPPTNSKKKKR</sequence>
<feature type="signal peptide" evidence="12">
    <location>
        <begin position="1"/>
        <end position="22"/>
    </location>
</feature>
<dbReference type="InterPro" id="IPR013953">
    <property type="entry name" value="FACT_SPT16_M"/>
</dbReference>
<evidence type="ECO:0000256" key="4">
    <source>
        <dbReference type="ARBA" id="ARBA00022763"/>
    </source>
</evidence>
<feature type="region of interest" description="Disordered" evidence="11">
    <location>
        <begin position="920"/>
        <end position="947"/>
    </location>
</feature>